<dbReference type="Pfam" id="PF02880">
    <property type="entry name" value="PGM_PMM_III"/>
    <property type="match status" value="1"/>
</dbReference>
<dbReference type="CDD" id="cd05799">
    <property type="entry name" value="PGM2"/>
    <property type="match status" value="1"/>
</dbReference>
<dbReference type="Gene3D" id="3.30.310.50">
    <property type="entry name" value="Alpha-D-phosphohexomutase, C-terminal domain"/>
    <property type="match status" value="1"/>
</dbReference>
<comment type="pathway">
    <text evidence="2">Glycolipid metabolism; diglucosyl-diacylglycerol biosynthesis.</text>
</comment>
<dbReference type="EMBL" id="SXDP01000015">
    <property type="protein sequence ID" value="NEZ47917.1"/>
    <property type="molecule type" value="Genomic_DNA"/>
</dbReference>
<feature type="coiled-coil region" evidence="13">
    <location>
        <begin position="546"/>
        <end position="573"/>
    </location>
</feature>
<dbReference type="GO" id="GO:0000287">
    <property type="term" value="F:magnesium ion binding"/>
    <property type="evidence" value="ECO:0007669"/>
    <property type="project" value="InterPro"/>
</dbReference>
<dbReference type="Pfam" id="PF02878">
    <property type="entry name" value="PGM_PMM_I"/>
    <property type="match status" value="1"/>
</dbReference>
<feature type="domain" description="Alpha-D-phosphohexomutase alpha/beta/alpha" evidence="15">
    <location>
        <begin position="207"/>
        <end position="311"/>
    </location>
</feature>
<dbReference type="SUPFAM" id="SSF55957">
    <property type="entry name" value="Phosphoglucomutase, C-terminal domain"/>
    <property type="match status" value="1"/>
</dbReference>
<keyword evidence="5" id="KW-0597">Phosphoprotein</keyword>
<proteinExistence type="inferred from homology"/>
<comment type="similarity">
    <text evidence="4 12">Belongs to the phosphohexose mutase family.</text>
</comment>
<dbReference type="InterPro" id="IPR005845">
    <property type="entry name" value="A-D-PHexomutase_a/b/a-II"/>
</dbReference>
<dbReference type="RefSeq" id="WP_163249831.1">
    <property type="nucleotide sequence ID" value="NZ_SXDP01000015.1"/>
</dbReference>
<evidence type="ECO:0000256" key="4">
    <source>
        <dbReference type="ARBA" id="ARBA00010231"/>
    </source>
</evidence>
<evidence type="ECO:0000259" key="16">
    <source>
        <dbReference type="Pfam" id="PF02880"/>
    </source>
</evidence>
<dbReference type="PROSITE" id="PS00710">
    <property type="entry name" value="PGM_PMM"/>
    <property type="match status" value="1"/>
</dbReference>
<dbReference type="InterPro" id="IPR005846">
    <property type="entry name" value="A-D-PHexomutase_a/b/a-III"/>
</dbReference>
<evidence type="ECO:0000259" key="14">
    <source>
        <dbReference type="Pfam" id="PF02878"/>
    </source>
</evidence>
<evidence type="ECO:0000256" key="11">
    <source>
        <dbReference type="ARBA" id="ARBA00041467"/>
    </source>
</evidence>
<keyword evidence="13" id="KW-0175">Coiled coil</keyword>
<evidence type="ECO:0000256" key="12">
    <source>
        <dbReference type="RuleBase" id="RU004326"/>
    </source>
</evidence>
<evidence type="ECO:0000256" key="2">
    <source>
        <dbReference type="ARBA" id="ARBA00005164"/>
    </source>
</evidence>
<dbReference type="SUPFAM" id="SSF53738">
    <property type="entry name" value="Phosphoglucomutase, first 3 domains"/>
    <property type="match status" value="3"/>
</dbReference>
<dbReference type="InterPro" id="IPR005841">
    <property type="entry name" value="Alpha-D-phosphohexomutase_SF"/>
</dbReference>
<accession>A0A6M0RDJ4</accession>
<feature type="domain" description="Alpha-D-phosphohexomutase alpha/beta/alpha" evidence="16">
    <location>
        <begin position="324"/>
        <end position="448"/>
    </location>
</feature>
<dbReference type="Gene3D" id="3.40.120.10">
    <property type="entry name" value="Alpha-D-Glucose-1,6-Bisphosphate, subunit A, domain 3"/>
    <property type="match status" value="3"/>
</dbReference>
<dbReference type="GO" id="GO:0006166">
    <property type="term" value="P:purine ribonucleoside salvage"/>
    <property type="evidence" value="ECO:0007669"/>
    <property type="project" value="TreeGrafter"/>
</dbReference>
<dbReference type="AlphaFoldDB" id="A0A6M0RDJ4"/>
<evidence type="ECO:0000256" key="10">
    <source>
        <dbReference type="ARBA" id="ARBA00041398"/>
    </source>
</evidence>
<evidence type="ECO:0000256" key="9">
    <source>
        <dbReference type="ARBA" id="ARBA00039995"/>
    </source>
</evidence>
<evidence type="ECO:0000256" key="1">
    <source>
        <dbReference type="ARBA" id="ARBA00001946"/>
    </source>
</evidence>
<protein>
    <recommendedName>
        <fullName evidence="9">Phosphoglucomutase</fullName>
    </recommendedName>
    <alternativeName>
        <fullName evidence="11">Alpha-phosphoglucomutase</fullName>
    </alternativeName>
    <alternativeName>
        <fullName evidence="10">Glucose phosphomutase</fullName>
    </alternativeName>
</protein>
<comment type="cofactor">
    <cofactor evidence="1">
        <name>Mg(2+)</name>
        <dbReference type="ChEBI" id="CHEBI:18420"/>
    </cofactor>
</comment>
<evidence type="ECO:0000256" key="7">
    <source>
        <dbReference type="ARBA" id="ARBA00022842"/>
    </source>
</evidence>
<keyword evidence="18" id="KW-1185">Reference proteome</keyword>
<keyword evidence="7 12" id="KW-0460">Magnesium</keyword>
<evidence type="ECO:0000256" key="13">
    <source>
        <dbReference type="SAM" id="Coils"/>
    </source>
</evidence>
<evidence type="ECO:0000256" key="3">
    <source>
        <dbReference type="ARBA" id="ARBA00005189"/>
    </source>
</evidence>
<name>A0A6M0RDJ4_9CLOT</name>
<evidence type="ECO:0000313" key="17">
    <source>
        <dbReference type="EMBL" id="NEZ47917.1"/>
    </source>
</evidence>
<sequence length="573" mass="65851">MDYRYKYNLWLKSSLVDDFTKESLKSITDDKEIKDRFYKDLEFGTGGLRGLLGVGTNRMNVYTVAKATQGLSDFLINKYKDNISVAIAYDCRNMSLEFATKCCEVLTGNNIKTYIFNYIVPTPMLSYAVRELKCNAGIVITASHNPKEYNGYKVYNSKGVQITDYYANEVYNNIEKIKDFSKIKYIECKEAKKKKLYNIVPINVISSYFEKIKNSLFRNDMVKENKEKLKIIYTPLHGTGNIPIRRILCELGYNNVFVVNKQEKPDGNFPTVKFPNPEYKEVFNLALKKAEKVDPDLILGTDADCDRIGVMVKNSEGKYIALTGNQIGVLLTYYIMDSMKELSRMPDNPVIIKTIVTTNMIKVLADKYNVEVEEVLTGFKYIGDKIEEFKDKKDKDFIFGLEESYGYLFGDFVRDKDAVITSALICEMALYYKLKGKDLYEVMLDLYDKCGYFQEKLISIDFKGIEGKEKIEILMDNFRNKYNSYIGENKIIKKSDYKASVEKNILNGKQKSIKLPKSNVLAFVLDNNSSFIIRPSGTEPKIKIYLSSKANNLQSSINNIKNLEKSIKKLMKL</sequence>
<reference evidence="17 18" key="1">
    <citation type="submission" date="2019-04" db="EMBL/GenBank/DDBJ databases">
        <title>Genome sequencing of Clostridium botulinum Groups I-IV and Clostridium butyricum.</title>
        <authorList>
            <person name="Brunt J."/>
            <person name="Van Vliet A.H.M."/>
            <person name="Stringer S.C."/>
            <person name="Carter A.T."/>
            <person name="Peck M.W."/>
        </authorList>
    </citation>
    <scope>NUCLEOTIDE SEQUENCE [LARGE SCALE GENOMIC DNA]</scope>
    <source>
        <strain evidence="17 18">IFR 18/094</strain>
    </source>
</reference>
<comment type="caution">
    <text evidence="17">The sequence shown here is derived from an EMBL/GenBank/DDBJ whole genome shotgun (WGS) entry which is preliminary data.</text>
</comment>
<evidence type="ECO:0000256" key="8">
    <source>
        <dbReference type="ARBA" id="ARBA00023235"/>
    </source>
</evidence>
<dbReference type="InterPro" id="IPR036900">
    <property type="entry name" value="A-D-PHexomutase_C_sf"/>
</dbReference>
<feature type="domain" description="Alpha-D-phosphohexomutase alpha/beta/alpha" evidence="14">
    <location>
        <begin position="42"/>
        <end position="178"/>
    </location>
</feature>
<evidence type="ECO:0000259" key="15">
    <source>
        <dbReference type="Pfam" id="PF02879"/>
    </source>
</evidence>
<dbReference type="InterPro" id="IPR016066">
    <property type="entry name" value="A-D-PHexomutase_CS"/>
</dbReference>
<organism evidence="17 18">
    <name type="scientific">Clostridium niameyense</name>
    <dbReference type="NCBI Taxonomy" id="1622073"/>
    <lineage>
        <taxon>Bacteria</taxon>
        <taxon>Bacillati</taxon>
        <taxon>Bacillota</taxon>
        <taxon>Clostridia</taxon>
        <taxon>Eubacteriales</taxon>
        <taxon>Clostridiaceae</taxon>
        <taxon>Clostridium</taxon>
    </lineage>
</organism>
<comment type="pathway">
    <text evidence="3">Lipid metabolism.</text>
</comment>
<evidence type="ECO:0000256" key="5">
    <source>
        <dbReference type="ARBA" id="ARBA00022553"/>
    </source>
</evidence>
<dbReference type="InterPro" id="IPR016055">
    <property type="entry name" value="A-D-PHexomutase_a/b/a-I/II/III"/>
</dbReference>
<dbReference type="PRINTS" id="PR00509">
    <property type="entry name" value="PGMPMM"/>
</dbReference>
<evidence type="ECO:0000256" key="6">
    <source>
        <dbReference type="ARBA" id="ARBA00022723"/>
    </source>
</evidence>
<dbReference type="GO" id="GO:0008973">
    <property type="term" value="F:phosphopentomutase activity"/>
    <property type="evidence" value="ECO:0007669"/>
    <property type="project" value="TreeGrafter"/>
</dbReference>
<dbReference type="GO" id="GO:0005975">
    <property type="term" value="P:carbohydrate metabolic process"/>
    <property type="evidence" value="ECO:0007669"/>
    <property type="project" value="InterPro"/>
</dbReference>
<dbReference type="Proteomes" id="UP000473885">
    <property type="component" value="Unassembled WGS sequence"/>
</dbReference>
<dbReference type="PANTHER" id="PTHR45745:SF1">
    <property type="entry name" value="PHOSPHOGLUCOMUTASE 2B-RELATED"/>
    <property type="match status" value="1"/>
</dbReference>
<dbReference type="Pfam" id="PF02879">
    <property type="entry name" value="PGM_PMM_II"/>
    <property type="match status" value="1"/>
</dbReference>
<dbReference type="PANTHER" id="PTHR45745">
    <property type="entry name" value="PHOSPHOMANNOMUTASE 45A"/>
    <property type="match status" value="1"/>
</dbReference>
<keyword evidence="6 12" id="KW-0479">Metal-binding</keyword>
<evidence type="ECO:0000313" key="18">
    <source>
        <dbReference type="Proteomes" id="UP000473885"/>
    </source>
</evidence>
<dbReference type="InterPro" id="IPR005844">
    <property type="entry name" value="A-D-PHexomutase_a/b/a-I"/>
</dbReference>
<keyword evidence="8" id="KW-0413">Isomerase</keyword>
<gene>
    <name evidence="17" type="ORF">FDF74_12070</name>
</gene>